<sequence length="62" mass="7047">MRFRLYQASAVMVCLFFQCKQVDLNDIGDKVRWHLSEVSKSCKNIGLKWCAAAGSALSMLMF</sequence>
<dbReference type="PIR" id="JC6155">
    <property type="entry name" value="JC6155"/>
</dbReference>
<organism evidence="1">
    <name type="scientific">Human herpesvirus 8</name>
    <name type="common">HHV-8</name>
    <name type="synonym">Kaposi's sarcoma-associated herpesvirus</name>
    <dbReference type="NCBI Taxonomy" id="37296"/>
    <lineage>
        <taxon>Viruses</taxon>
        <taxon>Duplodnaviria</taxon>
        <taxon>Heunggongvirae</taxon>
        <taxon>Peploviricota</taxon>
        <taxon>Herviviricetes</taxon>
        <taxon>Herpesvirales</taxon>
        <taxon>Orthoherpesviridae</taxon>
        <taxon>Gammaherpesvirinae</taxon>
        <taxon>Rhadinovirus</taxon>
        <taxon>Rhadinovirus humangamma8</taxon>
    </lineage>
</organism>
<proteinExistence type="evidence at transcript level"/>
<dbReference type="EMBL" id="U66521">
    <property type="protein sequence ID" value="AAC55373.1"/>
    <property type="molecule type" value="mRNA"/>
</dbReference>
<evidence type="ECO:0000313" key="1">
    <source>
        <dbReference type="EMBL" id="AAC55373.1"/>
    </source>
</evidence>
<accession>Q98153</accession>
<name>Q98153_HHV8</name>
<protein>
    <submittedName>
        <fullName evidence="1">Unidentified orf</fullName>
    </submittedName>
</protein>
<organismHost>
    <name type="scientific">Homo sapiens</name>
    <name type="common">Human</name>
    <dbReference type="NCBI Taxonomy" id="9606"/>
</organismHost>
<reference evidence="1" key="1">
    <citation type="journal article" date="1996" name="Proc. Natl. Acad. Sci. U.S.A.">
        <title>Restricted expression of Kaposi sarcoma-associated herpesvirus (human herpesvirus 8) genes in Kaposi sarcoma.</title>
        <authorList>
            <person name="Zhong W."/>
            <person name="Wang H."/>
            <person name="Herndier B."/>
            <person name="Ganem D."/>
        </authorList>
    </citation>
    <scope>NUCLEOTIDE SEQUENCE</scope>
    <source>
        <strain evidence="1">tumor</strain>
    </source>
</reference>